<evidence type="ECO:0000313" key="2">
    <source>
        <dbReference type="Proteomes" id="UP000035963"/>
    </source>
</evidence>
<comment type="caution">
    <text evidence="1">The sequence shown here is derived from an EMBL/GenBank/DDBJ whole genome shotgun (WGS) entry which is preliminary data.</text>
</comment>
<organism evidence="1 2">
    <name type="scientific">Caballeronia mineralivorans PML1(12)</name>
    <dbReference type="NCBI Taxonomy" id="908627"/>
    <lineage>
        <taxon>Bacteria</taxon>
        <taxon>Pseudomonadati</taxon>
        <taxon>Pseudomonadota</taxon>
        <taxon>Betaproteobacteria</taxon>
        <taxon>Burkholderiales</taxon>
        <taxon>Burkholderiaceae</taxon>
        <taxon>Caballeronia</taxon>
    </lineage>
</organism>
<name>A0A0J1CTM3_9BURK</name>
<keyword evidence="2" id="KW-1185">Reference proteome</keyword>
<dbReference type="AlphaFoldDB" id="A0A0J1CTM3"/>
<accession>A0A0J1CTM3</accession>
<dbReference type="EMBL" id="AEJF01000139">
    <property type="protein sequence ID" value="KLU23952.1"/>
    <property type="molecule type" value="Genomic_DNA"/>
</dbReference>
<dbReference type="PATRIC" id="fig|908627.4.peg.5041"/>
<protein>
    <submittedName>
        <fullName evidence="1">Uncharacterized protein</fullName>
    </submittedName>
</protein>
<dbReference type="Proteomes" id="UP000035963">
    <property type="component" value="Unassembled WGS sequence"/>
</dbReference>
<reference evidence="1 2" key="1">
    <citation type="journal article" date="2015" name="Genome Announc.">
        <title>Draft Genome Sequence of Burkholderia sp. Strain PML1(12), an Ectomycorrhizosphere-Inhabiting Bacterium with Effective Mineral-Weathering Ability.</title>
        <authorList>
            <person name="Uroz S."/>
            <person name="Oger P."/>
        </authorList>
    </citation>
    <scope>NUCLEOTIDE SEQUENCE [LARGE SCALE GENOMIC DNA]</scope>
    <source>
        <strain evidence="2">PML1(12)</strain>
    </source>
</reference>
<evidence type="ECO:0000313" key="1">
    <source>
        <dbReference type="EMBL" id="KLU23952.1"/>
    </source>
</evidence>
<sequence length="586" mass="63218">MMMGDAFHTVSKAHTGLTKHYLSNKVRTGLAMWSTQNKVSFVTGVSITAGVAIAGIATGGLAIPLLIGLATASWAISKGIEEIGQNQKRANRNWLKRLPSASNAASASHGTFLMVEAGDALRRAVDHYRMMSDIGREVKAAEAADFVTCEEALNHIKAVARFIHHGDKVRNYTLPALDLLIFYLEKYQELATVWATWEGNFKAALQTWFEAHGAHSCCPGGATEDVCYAPFNGLRLNRLTHTLPAKRHPDATIAIPATFPSTDAAAAGSPDAVDIAELLKGMIAAREKIVAGMHQSDAATWNYSAERPATARVSANAPAGDHMHKRRLDAMLDAVWKQVDRPGYFRRGARRVEHWYSRHTTSEKVGAVVSELASVGSIFLPFMGDASALTKLGKNAVSLSATVAVLAGDKVGLNLLKGVDGIAIKSSLLSHALVEAHATEEIRAAGAGVEKMLPKLMLHFGKAAEALKALGTAPPTINSCNDAMALCTKAAEIMSQMEKVSRYAGPCVGMVDVLSAQCFDWTSKEDDRWRDMEARVGEWVRDDEVHQACRHGGKKCYGAKHHRSGTHFGRGGTWSLLTNDPHNPIT</sequence>
<proteinExistence type="predicted"/>
<gene>
    <name evidence="1" type="ORF">EOS_22575</name>
</gene>